<keyword evidence="2" id="KW-1185">Reference proteome</keyword>
<gene>
    <name evidence="1" type="ORF">RF11_15624</name>
</gene>
<dbReference type="AlphaFoldDB" id="A0A0C2NIR2"/>
<organism evidence="1 2">
    <name type="scientific">Thelohanellus kitauei</name>
    <name type="common">Myxosporean</name>
    <dbReference type="NCBI Taxonomy" id="669202"/>
    <lineage>
        <taxon>Eukaryota</taxon>
        <taxon>Metazoa</taxon>
        <taxon>Cnidaria</taxon>
        <taxon>Myxozoa</taxon>
        <taxon>Myxosporea</taxon>
        <taxon>Bivalvulida</taxon>
        <taxon>Platysporina</taxon>
        <taxon>Myxobolidae</taxon>
        <taxon>Thelohanellus</taxon>
    </lineage>
</organism>
<evidence type="ECO:0000313" key="1">
    <source>
        <dbReference type="EMBL" id="KII73922.1"/>
    </source>
</evidence>
<dbReference type="OrthoDB" id="6613122at2759"/>
<name>A0A0C2NIR2_THEKT</name>
<protein>
    <submittedName>
        <fullName evidence="1">Uncharacterized protein</fullName>
    </submittedName>
</protein>
<dbReference type="EMBL" id="JWZT01000607">
    <property type="protein sequence ID" value="KII73922.1"/>
    <property type="molecule type" value="Genomic_DNA"/>
</dbReference>
<proteinExistence type="predicted"/>
<dbReference type="Proteomes" id="UP000031668">
    <property type="component" value="Unassembled WGS sequence"/>
</dbReference>
<accession>A0A0C2NIR2</accession>
<comment type="caution">
    <text evidence="1">The sequence shown here is derived from an EMBL/GenBank/DDBJ whole genome shotgun (WGS) entry which is preliminary data.</text>
</comment>
<reference evidence="1 2" key="1">
    <citation type="journal article" date="2014" name="Genome Biol. Evol.">
        <title>The genome of the myxosporean Thelohanellus kitauei shows adaptations to nutrient acquisition within its fish host.</title>
        <authorList>
            <person name="Yang Y."/>
            <person name="Xiong J."/>
            <person name="Zhou Z."/>
            <person name="Huo F."/>
            <person name="Miao W."/>
            <person name="Ran C."/>
            <person name="Liu Y."/>
            <person name="Zhang J."/>
            <person name="Feng J."/>
            <person name="Wang M."/>
            <person name="Wang M."/>
            <person name="Wang L."/>
            <person name="Yao B."/>
        </authorList>
    </citation>
    <scope>NUCLEOTIDE SEQUENCE [LARGE SCALE GENOMIC DNA]</scope>
    <source>
        <strain evidence="1">Wuqing</strain>
    </source>
</reference>
<sequence length="126" mass="13930">MKRKIETKMRSLTVATSNTPRAIIAESLSSATPEVSAFIPRTINNIEGWHRAFSSMVSANYPNVCAFLNATKLENSLTDHKIDTAISTADFQGQRGERYDNNTNQITSILENSENLSHLELLGTIS</sequence>
<evidence type="ECO:0000313" key="2">
    <source>
        <dbReference type="Proteomes" id="UP000031668"/>
    </source>
</evidence>